<dbReference type="Proteomes" id="UP000001555">
    <property type="component" value="Unassembled WGS sequence"/>
</dbReference>
<dbReference type="VEuPathDB" id="VectorBase:ISCI011103"/>
<dbReference type="EnsemblMetazoa" id="ISCW011103-RA">
    <property type="protein sequence ID" value="ISCW011103-PA"/>
    <property type="gene ID" value="ISCW011103"/>
</dbReference>
<reference evidence="2 4" key="1">
    <citation type="submission" date="2008-03" db="EMBL/GenBank/DDBJ databases">
        <title>Annotation of Ixodes scapularis.</title>
        <authorList>
            <consortium name="Ixodes scapularis Genome Project Consortium"/>
            <person name="Caler E."/>
            <person name="Hannick L.I."/>
            <person name="Bidwell S."/>
            <person name="Joardar V."/>
            <person name="Thiagarajan M."/>
            <person name="Amedeo P."/>
            <person name="Galinsky K.J."/>
            <person name="Schobel S."/>
            <person name="Inman J."/>
            <person name="Hostetler J."/>
            <person name="Miller J."/>
            <person name="Hammond M."/>
            <person name="Megy K."/>
            <person name="Lawson D."/>
            <person name="Kodira C."/>
            <person name="Sutton G."/>
            <person name="Meyer J."/>
            <person name="Hill C.A."/>
            <person name="Birren B."/>
            <person name="Nene V."/>
            <person name="Collins F."/>
            <person name="Alarcon-Chaidez F."/>
            <person name="Wikel S."/>
            <person name="Strausberg R."/>
        </authorList>
    </citation>
    <scope>NUCLEOTIDE SEQUENCE [LARGE SCALE GENOMIC DNA]</scope>
    <source>
        <strain evidence="4">Wikel</strain>
        <strain evidence="2">Wikel colony</strain>
    </source>
</reference>
<name>B7Q600_IXOSC</name>
<dbReference type="EMBL" id="ABJB010969728">
    <property type="status" value="NOT_ANNOTATED_CDS"/>
    <property type="molecule type" value="Genomic_DNA"/>
</dbReference>
<dbReference type="VEuPathDB" id="VectorBase:ISCW011103"/>
<dbReference type="EMBL" id="DS864312">
    <property type="protein sequence ID" value="EEC14272.1"/>
    <property type="molecule type" value="Genomic_DNA"/>
</dbReference>
<dbReference type="AlphaFoldDB" id="B7Q600"/>
<dbReference type="HOGENOM" id="CLU_3126682_0_0_1"/>
<proteinExistence type="predicted"/>
<protein>
    <submittedName>
        <fullName evidence="2 3">Uncharacterized protein</fullName>
    </submittedName>
</protein>
<gene>
    <name evidence="2" type="ORF">IscW_ISCW011103</name>
</gene>
<evidence type="ECO:0000313" key="3">
    <source>
        <dbReference type="EnsemblMetazoa" id="ISCW011103-PA"/>
    </source>
</evidence>
<reference evidence="3" key="2">
    <citation type="submission" date="2020-05" db="UniProtKB">
        <authorList>
            <consortium name="EnsemblMetazoa"/>
        </authorList>
    </citation>
    <scope>IDENTIFICATION</scope>
    <source>
        <strain evidence="3">wikel</strain>
    </source>
</reference>
<accession>B7Q600</accession>
<organism>
    <name type="scientific">Ixodes scapularis</name>
    <name type="common">Black-legged tick</name>
    <name type="synonym">Deer tick</name>
    <dbReference type="NCBI Taxonomy" id="6945"/>
    <lineage>
        <taxon>Eukaryota</taxon>
        <taxon>Metazoa</taxon>
        <taxon>Ecdysozoa</taxon>
        <taxon>Arthropoda</taxon>
        <taxon>Chelicerata</taxon>
        <taxon>Arachnida</taxon>
        <taxon>Acari</taxon>
        <taxon>Parasitiformes</taxon>
        <taxon>Ixodida</taxon>
        <taxon>Ixodoidea</taxon>
        <taxon>Ixodidae</taxon>
        <taxon>Ixodinae</taxon>
        <taxon>Ixodes</taxon>
    </lineage>
</organism>
<evidence type="ECO:0000256" key="1">
    <source>
        <dbReference type="SAM" id="MobiDB-lite"/>
    </source>
</evidence>
<sequence length="50" mass="5249">MNQTGPSPAEAGLGNGHAIPEKLVPPSVFYSKRAEPIYFVGTTSDQTEGT</sequence>
<evidence type="ECO:0000313" key="2">
    <source>
        <dbReference type="EMBL" id="EEC14272.1"/>
    </source>
</evidence>
<feature type="region of interest" description="Disordered" evidence="1">
    <location>
        <begin position="1"/>
        <end position="22"/>
    </location>
</feature>
<evidence type="ECO:0000313" key="4">
    <source>
        <dbReference type="Proteomes" id="UP000001555"/>
    </source>
</evidence>
<keyword evidence="4" id="KW-1185">Reference proteome</keyword>
<dbReference type="PaxDb" id="6945-B7Q600"/>
<dbReference type="InParanoid" id="B7Q600"/>